<evidence type="ECO:0008006" key="3">
    <source>
        <dbReference type="Google" id="ProtNLM"/>
    </source>
</evidence>
<organism evidence="1 2">
    <name type="scientific">Ranatra chinensis</name>
    <dbReference type="NCBI Taxonomy" id="642074"/>
    <lineage>
        <taxon>Eukaryota</taxon>
        <taxon>Metazoa</taxon>
        <taxon>Ecdysozoa</taxon>
        <taxon>Arthropoda</taxon>
        <taxon>Hexapoda</taxon>
        <taxon>Insecta</taxon>
        <taxon>Pterygota</taxon>
        <taxon>Neoptera</taxon>
        <taxon>Paraneoptera</taxon>
        <taxon>Hemiptera</taxon>
        <taxon>Heteroptera</taxon>
        <taxon>Panheteroptera</taxon>
        <taxon>Nepomorpha</taxon>
        <taxon>Nepidae</taxon>
        <taxon>Ranatrinae</taxon>
        <taxon>Ranatra</taxon>
    </lineage>
</organism>
<dbReference type="EMBL" id="JBFDAA010000006">
    <property type="protein sequence ID" value="KAL1131495.1"/>
    <property type="molecule type" value="Genomic_DNA"/>
</dbReference>
<evidence type="ECO:0000313" key="1">
    <source>
        <dbReference type="EMBL" id="KAL1131495.1"/>
    </source>
</evidence>
<dbReference type="AlphaFoldDB" id="A0ABD0YJP5"/>
<proteinExistence type="predicted"/>
<comment type="caution">
    <text evidence="1">The sequence shown here is derived from an EMBL/GenBank/DDBJ whole genome shotgun (WGS) entry which is preliminary data.</text>
</comment>
<sequence length="125" mass="13859">MSLGDFNARVGEEREVPKEIGLIKNTDFSDWHKSKDKVIDHIGKQVLNFCKNWHLVVLNGRAPRDAGGGVTFIGKIGISVIDFARVSLNTIQDISSLEIVPQAFSDHMPVSVTLNDELREGSEEL</sequence>
<dbReference type="Gene3D" id="3.60.10.10">
    <property type="entry name" value="Endonuclease/exonuclease/phosphatase"/>
    <property type="match status" value="1"/>
</dbReference>
<keyword evidence="2" id="KW-1185">Reference proteome</keyword>
<evidence type="ECO:0000313" key="2">
    <source>
        <dbReference type="Proteomes" id="UP001558652"/>
    </source>
</evidence>
<dbReference type="SUPFAM" id="SSF56219">
    <property type="entry name" value="DNase I-like"/>
    <property type="match status" value="1"/>
</dbReference>
<dbReference type="InterPro" id="IPR036691">
    <property type="entry name" value="Endo/exonu/phosph_ase_sf"/>
</dbReference>
<name>A0ABD0YJP5_9HEMI</name>
<reference evidence="1 2" key="1">
    <citation type="submission" date="2024-07" db="EMBL/GenBank/DDBJ databases">
        <title>Chromosome-level genome assembly of the water stick insect Ranatra chinensis (Heteroptera: Nepidae).</title>
        <authorList>
            <person name="Liu X."/>
        </authorList>
    </citation>
    <scope>NUCLEOTIDE SEQUENCE [LARGE SCALE GENOMIC DNA]</scope>
    <source>
        <strain evidence="1">Cailab_2021Rc</strain>
        <tissue evidence="1">Muscle</tissue>
    </source>
</reference>
<protein>
    <recommendedName>
        <fullName evidence="3">Endonuclease/exonuclease/phosphatase domain-containing protein</fullName>
    </recommendedName>
</protein>
<gene>
    <name evidence="1" type="ORF">AAG570_011112</name>
</gene>
<dbReference type="Proteomes" id="UP001558652">
    <property type="component" value="Unassembled WGS sequence"/>
</dbReference>
<accession>A0ABD0YJP5</accession>